<feature type="chain" id="PRO_5004265337" description="Lipoprotein" evidence="1">
    <location>
        <begin position="20"/>
        <end position="40"/>
    </location>
</feature>
<dbReference type="STRING" id="243233.MCA2245"/>
<dbReference type="AlphaFoldDB" id="Q605N5"/>
<sequence length="40" mass="4065">MKKVLCALGVVMMSLVVVGCGNSPDGDKQKISSTIASPSL</sequence>
<evidence type="ECO:0000313" key="3">
    <source>
        <dbReference type="Proteomes" id="UP000006821"/>
    </source>
</evidence>
<accession>Q605N5</accession>
<proteinExistence type="predicted"/>
<dbReference type="EMBL" id="AE017282">
    <property type="protein sequence ID" value="AAU91768.1"/>
    <property type="molecule type" value="Genomic_DNA"/>
</dbReference>
<protein>
    <recommendedName>
        <fullName evidence="4">Lipoprotein</fullName>
    </recommendedName>
</protein>
<evidence type="ECO:0000256" key="1">
    <source>
        <dbReference type="SAM" id="SignalP"/>
    </source>
</evidence>
<name>Q605N5_METCA</name>
<dbReference type="Proteomes" id="UP000006821">
    <property type="component" value="Chromosome"/>
</dbReference>
<gene>
    <name evidence="2" type="ordered locus">MCA2245</name>
</gene>
<evidence type="ECO:0008006" key="4">
    <source>
        <dbReference type="Google" id="ProtNLM"/>
    </source>
</evidence>
<dbReference type="PROSITE" id="PS51257">
    <property type="entry name" value="PROKAR_LIPOPROTEIN"/>
    <property type="match status" value="1"/>
</dbReference>
<feature type="signal peptide" evidence="1">
    <location>
        <begin position="1"/>
        <end position="19"/>
    </location>
</feature>
<dbReference type="HOGENOM" id="CLU_3292269_0_0_6"/>
<keyword evidence="1" id="KW-0732">Signal</keyword>
<evidence type="ECO:0000313" key="2">
    <source>
        <dbReference type="EMBL" id="AAU91768.1"/>
    </source>
</evidence>
<organism evidence="2 3">
    <name type="scientific">Methylococcus capsulatus (strain ATCC 33009 / NCIMB 11132 / Bath)</name>
    <dbReference type="NCBI Taxonomy" id="243233"/>
    <lineage>
        <taxon>Bacteria</taxon>
        <taxon>Pseudomonadati</taxon>
        <taxon>Pseudomonadota</taxon>
        <taxon>Gammaproteobacteria</taxon>
        <taxon>Methylococcales</taxon>
        <taxon>Methylococcaceae</taxon>
        <taxon>Methylococcus</taxon>
    </lineage>
</organism>
<dbReference type="RefSeq" id="WP_010961475.1">
    <property type="nucleotide sequence ID" value="NC_002977.6"/>
</dbReference>
<reference evidence="2 3" key="1">
    <citation type="journal article" date="2004" name="PLoS Biol.">
        <title>Genomic insights into methanotrophy: the complete genome sequence of Methylococcus capsulatus (Bath).</title>
        <authorList>
            <person name="Ward N.L."/>
            <person name="Larsen O."/>
            <person name="Sakwa J."/>
            <person name="Bruseth L."/>
            <person name="Khouri H.M."/>
            <person name="Durkin A.S."/>
            <person name="Dimitrov G."/>
            <person name="Jiang L."/>
            <person name="Scanlan D."/>
            <person name="Kang K.H."/>
            <person name="Lewis M.R."/>
            <person name="Nelson K.E."/>
            <person name="Methe B.A."/>
            <person name="Wu M."/>
            <person name="Heidelberg J.F."/>
            <person name="Paulsen I.T."/>
            <person name="Fouts D.E."/>
            <person name="Ravel J."/>
            <person name="Tettelin H."/>
            <person name="Ren Q."/>
            <person name="Read T.D."/>
            <person name="DeBoy R.T."/>
            <person name="Seshadri R."/>
            <person name="Salzberg S.L."/>
            <person name="Jensen H.B."/>
            <person name="Birkeland N.K."/>
            <person name="Nelson W.C."/>
            <person name="Dodson R.J."/>
            <person name="Grindhaug S.H."/>
            <person name="Holt I.E."/>
            <person name="Eidhammer I."/>
            <person name="Jonasen I."/>
            <person name="Vanaken S."/>
            <person name="Utterback T.R."/>
            <person name="Feldblyum T.V."/>
            <person name="Fraser C.M."/>
            <person name="Lillehaug J.R."/>
            <person name="Eisen J.A."/>
        </authorList>
    </citation>
    <scope>NUCLEOTIDE SEQUENCE [LARGE SCALE GENOMIC DNA]</scope>
    <source>
        <strain evidence="3">ATCC 33009 / NCIMB 11132 / Bath</strain>
    </source>
</reference>
<dbReference type="KEGG" id="mca:MCA2245"/>
<dbReference type="GeneID" id="88225443"/>